<dbReference type="EMBL" id="JBBPBN010000016">
    <property type="protein sequence ID" value="KAK9020796.1"/>
    <property type="molecule type" value="Genomic_DNA"/>
</dbReference>
<evidence type="ECO:0000256" key="1">
    <source>
        <dbReference type="SAM" id="MobiDB-lite"/>
    </source>
</evidence>
<evidence type="ECO:0000313" key="3">
    <source>
        <dbReference type="Proteomes" id="UP001396334"/>
    </source>
</evidence>
<accession>A0ABR2S712</accession>
<protein>
    <submittedName>
        <fullName evidence="2">Uncharacterized protein</fullName>
    </submittedName>
</protein>
<feature type="compositionally biased region" description="Polar residues" evidence="1">
    <location>
        <begin position="1"/>
        <end position="16"/>
    </location>
</feature>
<dbReference type="Proteomes" id="UP001396334">
    <property type="component" value="Unassembled WGS sequence"/>
</dbReference>
<sequence>MLSQDSIPASQPSTVLSPLVNPGGRPPDVVPAIQSVPVLEQLASPSSVQEQHVSKKNKTLTIDGDVAQEMVMDAADDVLQLQSRTVASHGESGKGNT</sequence>
<name>A0ABR2S712_9ROSI</name>
<gene>
    <name evidence="2" type="ORF">V6N11_010810</name>
</gene>
<reference evidence="2 3" key="1">
    <citation type="journal article" date="2024" name="G3 (Bethesda)">
        <title>Genome assembly of Hibiscus sabdariffa L. provides insights into metabolisms of medicinal natural products.</title>
        <authorList>
            <person name="Kim T."/>
        </authorList>
    </citation>
    <scope>NUCLEOTIDE SEQUENCE [LARGE SCALE GENOMIC DNA]</scope>
    <source>
        <strain evidence="2">TK-2024</strain>
        <tissue evidence="2">Old leaves</tissue>
    </source>
</reference>
<proteinExistence type="predicted"/>
<evidence type="ECO:0000313" key="2">
    <source>
        <dbReference type="EMBL" id="KAK9020796.1"/>
    </source>
</evidence>
<organism evidence="2 3">
    <name type="scientific">Hibiscus sabdariffa</name>
    <name type="common">roselle</name>
    <dbReference type="NCBI Taxonomy" id="183260"/>
    <lineage>
        <taxon>Eukaryota</taxon>
        <taxon>Viridiplantae</taxon>
        <taxon>Streptophyta</taxon>
        <taxon>Embryophyta</taxon>
        <taxon>Tracheophyta</taxon>
        <taxon>Spermatophyta</taxon>
        <taxon>Magnoliopsida</taxon>
        <taxon>eudicotyledons</taxon>
        <taxon>Gunneridae</taxon>
        <taxon>Pentapetalae</taxon>
        <taxon>rosids</taxon>
        <taxon>malvids</taxon>
        <taxon>Malvales</taxon>
        <taxon>Malvaceae</taxon>
        <taxon>Malvoideae</taxon>
        <taxon>Hibiscus</taxon>
    </lineage>
</organism>
<comment type="caution">
    <text evidence="2">The sequence shown here is derived from an EMBL/GenBank/DDBJ whole genome shotgun (WGS) entry which is preliminary data.</text>
</comment>
<feature type="region of interest" description="Disordered" evidence="1">
    <location>
        <begin position="1"/>
        <end position="28"/>
    </location>
</feature>
<keyword evidence="3" id="KW-1185">Reference proteome</keyword>